<organism evidence="1 2">
    <name type="scientific">Diploptera punctata</name>
    <name type="common">Pacific beetle cockroach</name>
    <dbReference type="NCBI Taxonomy" id="6984"/>
    <lineage>
        <taxon>Eukaryota</taxon>
        <taxon>Metazoa</taxon>
        <taxon>Ecdysozoa</taxon>
        <taxon>Arthropoda</taxon>
        <taxon>Hexapoda</taxon>
        <taxon>Insecta</taxon>
        <taxon>Pterygota</taxon>
        <taxon>Neoptera</taxon>
        <taxon>Polyneoptera</taxon>
        <taxon>Dictyoptera</taxon>
        <taxon>Blattodea</taxon>
        <taxon>Blaberoidea</taxon>
        <taxon>Blaberidae</taxon>
        <taxon>Diplopterinae</taxon>
        <taxon>Diploptera</taxon>
    </lineage>
</organism>
<dbReference type="AlphaFoldDB" id="A0AAD7Z4U4"/>
<feature type="non-terminal residue" evidence="1">
    <location>
        <position position="1"/>
    </location>
</feature>
<reference evidence="1" key="1">
    <citation type="journal article" date="2023" name="IScience">
        <title>Live-bearing cockroach genome reveals convergent evolutionary mechanisms linked to viviparity in insects and beyond.</title>
        <authorList>
            <person name="Fouks B."/>
            <person name="Harrison M.C."/>
            <person name="Mikhailova A.A."/>
            <person name="Marchal E."/>
            <person name="English S."/>
            <person name="Carruthers M."/>
            <person name="Jennings E.C."/>
            <person name="Chiamaka E.L."/>
            <person name="Frigard R.A."/>
            <person name="Pippel M."/>
            <person name="Attardo G.M."/>
            <person name="Benoit J.B."/>
            <person name="Bornberg-Bauer E."/>
            <person name="Tobe S.S."/>
        </authorList>
    </citation>
    <scope>NUCLEOTIDE SEQUENCE</scope>
    <source>
        <strain evidence="1">Stay&amp;Tobe</strain>
    </source>
</reference>
<evidence type="ECO:0000313" key="2">
    <source>
        <dbReference type="Proteomes" id="UP001233999"/>
    </source>
</evidence>
<evidence type="ECO:0000313" key="1">
    <source>
        <dbReference type="EMBL" id="KAJ9573811.1"/>
    </source>
</evidence>
<proteinExistence type="predicted"/>
<keyword evidence="2" id="KW-1185">Reference proteome</keyword>
<reference evidence="1" key="2">
    <citation type="submission" date="2023-05" db="EMBL/GenBank/DDBJ databases">
        <authorList>
            <person name="Fouks B."/>
        </authorList>
    </citation>
    <scope>NUCLEOTIDE SEQUENCE</scope>
    <source>
        <strain evidence="1">Stay&amp;Tobe</strain>
        <tissue evidence="1">Testes</tissue>
    </source>
</reference>
<gene>
    <name evidence="1" type="ORF">L9F63_008808</name>
</gene>
<accession>A0AAD7Z4U4</accession>
<sequence length="59" mass="6480">MVDVGIDLPTISLVRRLYQQCQASVKVAYIGAVESILRSSVDSSESRYGRVFSSTGEVR</sequence>
<protein>
    <submittedName>
        <fullName evidence="1">Uncharacterized protein</fullName>
    </submittedName>
</protein>
<comment type="caution">
    <text evidence="1">The sequence shown here is derived from an EMBL/GenBank/DDBJ whole genome shotgun (WGS) entry which is preliminary data.</text>
</comment>
<dbReference type="Proteomes" id="UP001233999">
    <property type="component" value="Unassembled WGS sequence"/>
</dbReference>
<dbReference type="EMBL" id="JASPKZ010010678">
    <property type="protein sequence ID" value="KAJ9573811.1"/>
    <property type="molecule type" value="Genomic_DNA"/>
</dbReference>
<name>A0AAD7Z4U4_DIPPU</name>